<gene>
    <name evidence="6" type="ORF">GOHSU_12_00780</name>
</gene>
<dbReference type="PANTHER" id="PTHR11638:SF18">
    <property type="entry name" value="HEAT SHOCK PROTEIN 104"/>
    <property type="match status" value="1"/>
</dbReference>
<proteinExistence type="predicted"/>
<keyword evidence="2" id="KW-0067">ATP-binding</keyword>
<dbReference type="SMART" id="SM00382">
    <property type="entry name" value="AAA"/>
    <property type="match status" value="2"/>
</dbReference>
<dbReference type="eggNOG" id="COG0542">
    <property type="taxonomic scope" value="Bacteria"/>
</dbReference>
<sequence length="582" mass="61565">MTAADDYPTDRNDDGQELSDVAGLFADLGLTTICDPPESTALRGTRTVAPAARVHRLDQSRDVAAALLRPSAGIVVVTGSPGSGRTGFLAEVAAALAAAEDAPVLRLVEPDKDADPVAVANHLVVSGREGAEVLVFDDFEHRARLHADDRGTGLLSQVVLCNQTFGLRFLLVLDESMLSRLAELEPALARTQHTVALGEFPATALAGAVRPVVTALVRRNGLDLDDEVITAALRPAGPTESYRHPGLAIARIDAAIGRARATRAPAVLLEHLGLSCGGLSGGAGAAGLAAALSRSVRGQDPAVAAVADCLAPALSGLKLRPERPHAVLLFAGPTGVGKTELATRLAAAAYGSDDALIRLDMSEYAEAADARAKLIGHHRSWRNSSTAGLLTTRVIGRPRCVVLLDEFEKSAPELWPLFLQVFDEGRLTDGWGQTASFSETIIILTTNLGVREGARRSAGFGAPEGFSAARQHAAIAATFPPEFAGRLTEIICFAPLDLAAVRQIAELELARTATRLAGQGWRIEYDEAVVHRLAEDGYDPAYGARHLQRNIERKFLSLLAGARSRQVRVRAEDSRLQAESLA</sequence>
<dbReference type="GO" id="GO:0005524">
    <property type="term" value="F:ATP binding"/>
    <property type="evidence" value="ECO:0007669"/>
    <property type="project" value="UniProtKB-KW"/>
</dbReference>
<dbReference type="RefSeq" id="WP_005937391.1">
    <property type="nucleotide sequence ID" value="NZ_ATVK01000045.1"/>
</dbReference>
<dbReference type="InterPro" id="IPR003959">
    <property type="entry name" value="ATPase_AAA_core"/>
</dbReference>
<dbReference type="Proteomes" id="UP000053405">
    <property type="component" value="Unassembled WGS sequence"/>
</dbReference>
<dbReference type="InterPro" id="IPR050130">
    <property type="entry name" value="ClpA_ClpB"/>
</dbReference>
<evidence type="ECO:0000259" key="4">
    <source>
        <dbReference type="SMART" id="SM00382"/>
    </source>
</evidence>
<evidence type="ECO:0000313" key="7">
    <source>
        <dbReference type="Proteomes" id="UP000053405"/>
    </source>
</evidence>
<dbReference type="InterPro" id="IPR019489">
    <property type="entry name" value="Clp_ATPase_C"/>
</dbReference>
<dbReference type="GO" id="GO:0005737">
    <property type="term" value="C:cytoplasm"/>
    <property type="evidence" value="ECO:0007669"/>
    <property type="project" value="TreeGrafter"/>
</dbReference>
<dbReference type="STRING" id="1121927.GOHSU_12_00780"/>
<reference evidence="6 7" key="1">
    <citation type="submission" date="2012-12" db="EMBL/GenBank/DDBJ databases">
        <title>Whole genome shotgun sequence of Gordonia hirsuta NBRC 16056.</title>
        <authorList>
            <person name="Isaki-Nakamura S."/>
            <person name="Hosoyama A."/>
            <person name="Tsuchikane K."/>
            <person name="Katsumata H."/>
            <person name="Baba S."/>
            <person name="Yamazaki S."/>
            <person name="Fujita N."/>
        </authorList>
    </citation>
    <scope>NUCLEOTIDE SEQUENCE [LARGE SCALE GENOMIC DNA]</scope>
    <source>
        <strain evidence="6 7">NBRC 16056</strain>
    </source>
</reference>
<dbReference type="InterPro" id="IPR027417">
    <property type="entry name" value="P-loop_NTPase"/>
</dbReference>
<evidence type="ECO:0000256" key="1">
    <source>
        <dbReference type="ARBA" id="ARBA00022741"/>
    </source>
</evidence>
<name>L7L9H9_9ACTN</name>
<dbReference type="Pfam" id="PF07724">
    <property type="entry name" value="AAA_2"/>
    <property type="match status" value="1"/>
</dbReference>
<accession>L7L9H9</accession>
<organism evidence="6 7">
    <name type="scientific">Gordonia hirsuta DSM 44140 = NBRC 16056</name>
    <dbReference type="NCBI Taxonomy" id="1121927"/>
    <lineage>
        <taxon>Bacteria</taxon>
        <taxon>Bacillati</taxon>
        <taxon>Actinomycetota</taxon>
        <taxon>Actinomycetes</taxon>
        <taxon>Mycobacteriales</taxon>
        <taxon>Gordoniaceae</taxon>
        <taxon>Gordonia</taxon>
    </lineage>
</organism>
<dbReference type="SMART" id="SM01086">
    <property type="entry name" value="ClpB_D2-small"/>
    <property type="match status" value="1"/>
</dbReference>
<feature type="domain" description="AAA+ ATPase" evidence="4">
    <location>
        <begin position="324"/>
        <end position="464"/>
    </location>
</feature>
<dbReference type="Pfam" id="PF10431">
    <property type="entry name" value="ClpB_D2-small"/>
    <property type="match status" value="1"/>
</dbReference>
<dbReference type="EMBL" id="BANT01000012">
    <property type="protein sequence ID" value="GAC56688.1"/>
    <property type="molecule type" value="Genomic_DNA"/>
</dbReference>
<feature type="domain" description="Clp ATPase C-terminal" evidence="5">
    <location>
        <begin position="496"/>
        <end position="578"/>
    </location>
</feature>
<dbReference type="InterPro" id="IPR001270">
    <property type="entry name" value="ClpA/B"/>
</dbReference>
<dbReference type="InterPro" id="IPR003593">
    <property type="entry name" value="AAA+_ATPase"/>
</dbReference>
<feature type="domain" description="AAA+ ATPase" evidence="4">
    <location>
        <begin position="71"/>
        <end position="188"/>
    </location>
</feature>
<protein>
    <submittedName>
        <fullName evidence="6">Putative ATPase</fullName>
    </submittedName>
</protein>
<dbReference type="PANTHER" id="PTHR11638">
    <property type="entry name" value="ATP-DEPENDENT CLP PROTEASE"/>
    <property type="match status" value="1"/>
</dbReference>
<dbReference type="GO" id="GO:0034605">
    <property type="term" value="P:cellular response to heat"/>
    <property type="evidence" value="ECO:0007669"/>
    <property type="project" value="TreeGrafter"/>
</dbReference>
<comment type="caution">
    <text evidence="6">The sequence shown here is derived from an EMBL/GenBank/DDBJ whole genome shotgun (WGS) entry which is preliminary data.</text>
</comment>
<dbReference type="Gene3D" id="3.40.50.300">
    <property type="entry name" value="P-loop containing nucleotide triphosphate hydrolases"/>
    <property type="match status" value="1"/>
</dbReference>
<dbReference type="OrthoDB" id="9803641at2"/>
<dbReference type="CDD" id="cd19499">
    <property type="entry name" value="RecA-like_ClpB_Hsp104-like"/>
    <property type="match status" value="1"/>
</dbReference>
<evidence type="ECO:0000256" key="2">
    <source>
        <dbReference type="ARBA" id="ARBA00022840"/>
    </source>
</evidence>
<evidence type="ECO:0000256" key="3">
    <source>
        <dbReference type="ARBA" id="ARBA00023186"/>
    </source>
</evidence>
<dbReference type="SUPFAM" id="SSF52540">
    <property type="entry name" value="P-loop containing nucleoside triphosphate hydrolases"/>
    <property type="match status" value="2"/>
</dbReference>
<keyword evidence="1" id="KW-0547">Nucleotide-binding</keyword>
<keyword evidence="7" id="KW-1185">Reference proteome</keyword>
<evidence type="ECO:0000313" key="6">
    <source>
        <dbReference type="EMBL" id="GAC56688.1"/>
    </source>
</evidence>
<evidence type="ECO:0000259" key="5">
    <source>
        <dbReference type="SMART" id="SM01086"/>
    </source>
</evidence>
<dbReference type="Gene3D" id="1.10.8.60">
    <property type="match status" value="1"/>
</dbReference>
<keyword evidence="3" id="KW-0143">Chaperone</keyword>
<dbReference type="PRINTS" id="PR00300">
    <property type="entry name" value="CLPPROTEASEA"/>
</dbReference>
<dbReference type="AlphaFoldDB" id="L7L9H9"/>
<dbReference type="GO" id="GO:0016887">
    <property type="term" value="F:ATP hydrolysis activity"/>
    <property type="evidence" value="ECO:0007669"/>
    <property type="project" value="InterPro"/>
</dbReference>